<keyword evidence="5 8" id="KW-0460">Magnesium</keyword>
<evidence type="ECO:0000256" key="3">
    <source>
        <dbReference type="ARBA" id="ARBA00022723"/>
    </source>
</evidence>
<dbReference type="RefSeq" id="WP_193994571.1">
    <property type="nucleotide sequence ID" value="NZ_JADEXP010000186.1"/>
</dbReference>
<comment type="catalytic activity">
    <reaction evidence="8">
        <text>Mo-molybdopterin + GTP + H(+) = Mo-molybdopterin guanine dinucleotide + diphosphate</text>
        <dbReference type="Rhea" id="RHEA:34243"/>
        <dbReference type="ChEBI" id="CHEBI:15378"/>
        <dbReference type="ChEBI" id="CHEBI:33019"/>
        <dbReference type="ChEBI" id="CHEBI:37565"/>
        <dbReference type="ChEBI" id="CHEBI:71302"/>
        <dbReference type="ChEBI" id="CHEBI:71310"/>
        <dbReference type="EC" id="2.7.7.77"/>
    </reaction>
</comment>
<dbReference type="GO" id="GO:0006777">
    <property type="term" value="P:Mo-molybdopterin cofactor biosynthetic process"/>
    <property type="evidence" value="ECO:0007669"/>
    <property type="project" value="UniProtKB-KW"/>
</dbReference>
<dbReference type="GO" id="GO:0005737">
    <property type="term" value="C:cytoplasm"/>
    <property type="evidence" value="ECO:0007669"/>
    <property type="project" value="UniProtKB-SubCell"/>
</dbReference>
<dbReference type="CDD" id="cd02503">
    <property type="entry name" value="MobA"/>
    <property type="match status" value="1"/>
</dbReference>
<organism evidence="10 11">
    <name type="scientific">Leptolyngbya cf. ectocarpi LEGE 11479</name>
    <dbReference type="NCBI Taxonomy" id="1828722"/>
    <lineage>
        <taxon>Bacteria</taxon>
        <taxon>Bacillati</taxon>
        <taxon>Cyanobacteriota</taxon>
        <taxon>Cyanophyceae</taxon>
        <taxon>Leptolyngbyales</taxon>
        <taxon>Leptolyngbyaceae</taxon>
        <taxon>Leptolyngbya group</taxon>
        <taxon>Leptolyngbya</taxon>
    </lineage>
</organism>
<feature type="binding site" evidence="8">
    <location>
        <position position="22"/>
    </location>
    <ligand>
        <name>GTP</name>
        <dbReference type="ChEBI" id="CHEBI:37565"/>
    </ligand>
</feature>
<name>A0A929FBE9_LEPEC</name>
<dbReference type="InterPro" id="IPR029044">
    <property type="entry name" value="Nucleotide-diphossugar_trans"/>
</dbReference>
<dbReference type="InterPro" id="IPR013482">
    <property type="entry name" value="Molybde_CF_guanTrfase"/>
</dbReference>
<feature type="binding site" evidence="8">
    <location>
        <position position="114"/>
    </location>
    <ligand>
        <name>GTP</name>
        <dbReference type="ChEBI" id="CHEBI:37565"/>
    </ligand>
</feature>
<feature type="domain" description="MobA-like NTP transferase" evidence="9">
    <location>
        <begin position="7"/>
        <end position="177"/>
    </location>
</feature>
<dbReference type="GO" id="GO:0005525">
    <property type="term" value="F:GTP binding"/>
    <property type="evidence" value="ECO:0007669"/>
    <property type="project" value="UniProtKB-UniRule"/>
</dbReference>
<comment type="subcellular location">
    <subcellularLocation>
        <location evidence="8">Cytoplasm</location>
    </subcellularLocation>
</comment>
<dbReference type="Gene3D" id="3.90.550.10">
    <property type="entry name" value="Spore Coat Polysaccharide Biosynthesis Protein SpsA, Chain A"/>
    <property type="match status" value="1"/>
</dbReference>
<dbReference type="AlphaFoldDB" id="A0A929FBE9"/>
<evidence type="ECO:0000256" key="4">
    <source>
        <dbReference type="ARBA" id="ARBA00022741"/>
    </source>
</evidence>
<dbReference type="GO" id="GO:0046872">
    <property type="term" value="F:metal ion binding"/>
    <property type="evidence" value="ECO:0007669"/>
    <property type="project" value="UniProtKB-KW"/>
</dbReference>
<comment type="caution">
    <text evidence="8">Lacks conserved residue(s) required for the propagation of feature annotation.</text>
</comment>
<comment type="cofactor">
    <cofactor evidence="8">
        <name>Mg(2+)</name>
        <dbReference type="ChEBI" id="CHEBI:18420"/>
    </cofactor>
</comment>
<dbReference type="GO" id="GO:0061603">
    <property type="term" value="F:molybdenum cofactor guanylyltransferase activity"/>
    <property type="evidence" value="ECO:0007669"/>
    <property type="project" value="UniProtKB-EC"/>
</dbReference>
<evidence type="ECO:0000259" key="9">
    <source>
        <dbReference type="Pfam" id="PF12804"/>
    </source>
</evidence>
<evidence type="ECO:0000256" key="5">
    <source>
        <dbReference type="ARBA" id="ARBA00022842"/>
    </source>
</evidence>
<keyword evidence="10" id="KW-0548">Nucleotidyltransferase</keyword>
<dbReference type="HAMAP" id="MF_00316">
    <property type="entry name" value="MobA"/>
    <property type="match status" value="1"/>
</dbReference>
<dbReference type="Pfam" id="PF12804">
    <property type="entry name" value="NTP_transf_3"/>
    <property type="match status" value="1"/>
</dbReference>
<evidence type="ECO:0000313" key="10">
    <source>
        <dbReference type="EMBL" id="MBE9068633.1"/>
    </source>
</evidence>
<keyword evidence="7 8" id="KW-0501">Molybdenum cofactor biosynthesis</keyword>
<dbReference type="EC" id="2.7.7.77" evidence="8"/>
<accession>A0A929FBE9</accession>
<evidence type="ECO:0000256" key="8">
    <source>
        <dbReference type="HAMAP-Rule" id="MF_00316"/>
    </source>
</evidence>
<dbReference type="NCBIfam" id="NF002741">
    <property type="entry name" value="PRK02726.1"/>
    <property type="match status" value="1"/>
</dbReference>
<proteinExistence type="inferred from homology"/>
<keyword evidence="6 8" id="KW-0342">GTP-binding</keyword>
<dbReference type="PANTHER" id="PTHR19136">
    <property type="entry name" value="MOLYBDENUM COFACTOR GUANYLYLTRANSFERASE"/>
    <property type="match status" value="1"/>
</dbReference>
<reference evidence="10" key="1">
    <citation type="submission" date="2020-10" db="EMBL/GenBank/DDBJ databases">
        <authorList>
            <person name="Castelo-Branco R."/>
            <person name="Eusebio N."/>
            <person name="Adriana R."/>
            <person name="Vieira A."/>
            <person name="Brugerolle De Fraissinette N."/>
            <person name="Rezende De Castro R."/>
            <person name="Schneider M.P."/>
            <person name="Vasconcelos V."/>
            <person name="Leao P.N."/>
        </authorList>
    </citation>
    <scope>NUCLEOTIDE SEQUENCE</scope>
    <source>
        <strain evidence="10">LEGE 11479</strain>
    </source>
</reference>
<keyword evidence="11" id="KW-1185">Reference proteome</keyword>
<dbReference type="PANTHER" id="PTHR19136:SF81">
    <property type="entry name" value="MOLYBDENUM COFACTOR GUANYLYLTRANSFERASE"/>
    <property type="match status" value="1"/>
</dbReference>
<dbReference type="SUPFAM" id="SSF53448">
    <property type="entry name" value="Nucleotide-diphospho-sugar transferases"/>
    <property type="match status" value="1"/>
</dbReference>
<comment type="caution">
    <text evidence="10">The sequence shown here is derived from an EMBL/GenBank/DDBJ whole genome shotgun (WGS) entry which is preliminary data.</text>
</comment>
<feature type="binding site" evidence="8">
    <location>
        <position position="114"/>
    </location>
    <ligand>
        <name>Mg(2+)</name>
        <dbReference type="ChEBI" id="CHEBI:18420"/>
    </ligand>
</feature>
<comment type="domain">
    <text evidence="8">The N-terminal domain determines nucleotide recognition and specific binding, while the C-terminal domain determines the specific binding to the target protein.</text>
</comment>
<gene>
    <name evidence="8" type="primary">mobA</name>
    <name evidence="10" type="ORF">IQ260_18470</name>
</gene>
<evidence type="ECO:0000313" key="11">
    <source>
        <dbReference type="Proteomes" id="UP000615026"/>
    </source>
</evidence>
<keyword evidence="1 8" id="KW-0963">Cytoplasm</keyword>
<keyword evidence="3 8" id="KW-0479">Metal-binding</keyword>
<keyword evidence="2 8" id="KW-0808">Transferase</keyword>
<dbReference type="InterPro" id="IPR025877">
    <property type="entry name" value="MobA-like_NTP_Trfase"/>
</dbReference>
<evidence type="ECO:0000256" key="7">
    <source>
        <dbReference type="ARBA" id="ARBA00023150"/>
    </source>
</evidence>
<dbReference type="Proteomes" id="UP000615026">
    <property type="component" value="Unassembled WGS sequence"/>
</dbReference>
<evidence type="ECO:0000256" key="6">
    <source>
        <dbReference type="ARBA" id="ARBA00023134"/>
    </source>
</evidence>
<feature type="binding site" evidence="8">
    <location>
        <begin position="10"/>
        <end position="12"/>
    </location>
    <ligand>
        <name>GTP</name>
        <dbReference type="ChEBI" id="CHEBI:37565"/>
    </ligand>
</feature>
<dbReference type="EMBL" id="JADEXP010000186">
    <property type="protein sequence ID" value="MBE9068633.1"/>
    <property type="molecule type" value="Genomic_DNA"/>
</dbReference>
<evidence type="ECO:0000256" key="1">
    <source>
        <dbReference type="ARBA" id="ARBA00022490"/>
    </source>
</evidence>
<comment type="function">
    <text evidence="8">Transfers a GMP moiety from GTP to Mo-molybdopterin (Mo-MPT) cofactor (Moco or molybdenum cofactor) to form Mo-molybdopterin guanine dinucleotide (Mo-MGD) cofactor.</text>
</comment>
<keyword evidence="4 8" id="KW-0547">Nucleotide-binding</keyword>
<sequence>MILKMAALILAGGQSRRMGCDKALLPLPTPYAEQHTLLEHTCFIAQSCVSQTYVLTPWPERYGCLQSSSVILLQETESGAGPLVALERGWSMIMEDARRQREEGPDWLLVLACDLPALNAATLKTWCMNVATVSGNAIALLPRQDNRWEPLCGFYHRRCLPSLRNAIQSDIRSFQRWLATETVVPLSVANSHILRNCNTPAEWQQFLDSLTARNP</sequence>
<evidence type="ECO:0000256" key="2">
    <source>
        <dbReference type="ARBA" id="ARBA00022679"/>
    </source>
</evidence>
<protein>
    <recommendedName>
        <fullName evidence="8">Probable molybdenum cofactor guanylyltransferase</fullName>
        <shortName evidence="8">MoCo guanylyltransferase</shortName>
        <ecNumber evidence="8">2.7.7.77</ecNumber>
    </recommendedName>
    <alternativeName>
        <fullName evidence="8">GTP:molybdopterin guanylyltransferase</fullName>
    </alternativeName>
    <alternativeName>
        <fullName evidence="8">Mo-MPT guanylyltransferase</fullName>
    </alternativeName>
    <alternativeName>
        <fullName evidence="8">Molybdopterin guanylyltransferase</fullName>
    </alternativeName>
    <alternativeName>
        <fullName evidence="8">Molybdopterin-guanine dinucleotide synthase</fullName>
        <shortName evidence="8">MGD synthase</shortName>
    </alternativeName>
</protein>
<comment type="similarity">
    <text evidence="8">Belongs to the MobA family.</text>
</comment>